<protein>
    <submittedName>
        <fullName evidence="2">Uncharacterized protein</fullName>
    </submittedName>
</protein>
<feature type="compositionally biased region" description="Polar residues" evidence="1">
    <location>
        <begin position="1"/>
        <end position="12"/>
    </location>
</feature>
<evidence type="ECO:0000313" key="3">
    <source>
        <dbReference type="Proteomes" id="UP000023152"/>
    </source>
</evidence>
<dbReference type="GO" id="GO:0000172">
    <property type="term" value="C:ribonuclease MRP complex"/>
    <property type="evidence" value="ECO:0007669"/>
    <property type="project" value="InterPro"/>
</dbReference>
<dbReference type="AlphaFoldDB" id="X6LVQ5"/>
<evidence type="ECO:0000256" key="1">
    <source>
        <dbReference type="SAM" id="MobiDB-lite"/>
    </source>
</evidence>
<dbReference type="Proteomes" id="UP000023152">
    <property type="component" value="Unassembled WGS sequence"/>
</dbReference>
<gene>
    <name evidence="2" type="ORF">RFI_32600</name>
</gene>
<name>X6LVQ5_RETFI</name>
<dbReference type="GO" id="GO:0030677">
    <property type="term" value="C:ribonuclease P complex"/>
    <property type="evidence" value="ECO:0007669"/>
    <property type="project" value="InterPro"/>
</dbReference>
<dbReference type="InterPro" id="IPR036980">
    <property type="entry name" value="RNase_P/MRP_Rpp29_sf"/>
</dbReference>
<dbReference type="EMBL" id="ASPP01028932">
    <property type="protein sequence ID" value="ETO04795.1"/>
    <property type="molecule type" value="Genomic_DNA"/>
</dbReference>
<dbReference type="Gene3D" id="2.30.30.210">
    <property type="entry name" value="Ribonuclease P/MRP, subunit p29"/>
    <property type="match status" value="1"/>
</dbReference>
<dbReference type="PANTHER" id="PTHR13348:SF0">
    <property type="entry name" value="RIBONUCLEASE P PROTEIN SUBUNIT P29"/>
    <property type="match status" value="1"/>
</dbReference>
<dbReference type="SUPFAM" id="SSF101744">
    <property type="entry name" value="Rof/RNase P subunit-like"/>
    <property type="match status" value="1"/>
</dbReference>
<comment type="caution">
    <text evidence="2">The sequence shown here is derived from an EMBL/GenBank/DDBJ whole genome shotgun (WGS) entry which is preliminary data.</text>
</comment>
<dbReference type="GO" id="GO:0001682">
    <property type="term" value="P:tRNA 5'-leader removal"/>
    <property type="evidence" value="ECO:0007669"/>
    <property type="project" value="InterPro"/>
</dbReference>
<reference evidence="2 3" key="1">
    <citation type="journal article" date="2013" name="Curr. Biol.">
        <title>The Genome of the Foraminiferan Reticulomyxa filosa.</title>
        <authorList>
            <person name="Glockner G."/>
            <person name="Hulsmann N."/>
            <person name="Schleicher M."/>
            <person name="Noegel A.A."/>
            <person name="Eichinger L."/>
            <person name="Gallinger C."/>
            <person name="Pawlowski J."/>
            <person name="Sierra R."/>
            <person name="Euteneuer U."/>
            <person name="Pillet L."/>
            <person name="Moustafa A."/>
            <person name="Platzer M."/>
            <person name="Groth M."/>
            <person name="Szafranski K."/>
            <person name="Schliwa M."/>
        </authorList>
    </citation>
    <scope>NUCLEOTIDE SEQUENCE [LARGE SCALE GENOMIC DNA]</scope>
</reference>
<accession>X6LVQ5</accession>
<organism evidence="2 3">
    <name type="scientific">Reticulomyxa filosa</name>
    <dbReference type="NCBI Taxonomy" id="46433"/>
    <lineage>
        <taxon>Eukaryota</taxon>
        <taxon>Sar</taxon>
        <taxon>Rhizaria</taxon>
        <taxon>Retaria</taxon>
        <taxon>Foraminifera</taxon>
        <taxon>Monothalamids</taxon>
        <taxon>Reticulomyxidae</taxon>
        <taxon>Reticulomyxa</taxon>
    </lineage>
</organism>
<feature type="region of interest" description="Disordered" evidence="1">
    <location>
        <begin position="1"/>
        <end position="30"/>
    </location>
</feature>
<sequence length="419" mass="49357">MSKQNKQILKSKQPQKKENPKEWKPAISGKDEERYMNFSQTLRLPKCVTNFLKEFPQTGKNLSKNAQFVDNFFNSGMQKDVLWIRKKDITHPATSHLQLKQQENLKGSFPKSVLEDNLNLGFIIFLKNKSVKISTQRRKVARRKAKALKKKAKLGFKSKRLYRIKTHLHLKQHDARYKLPKYCLPFVSRFNHLQAESSLNWADFLSLHHKWKQYASRHLELAQSKPYFSSEVSGYYINHCICQLDLHGCFVKIIEAKAKRSLQNFQGIILQVSKNRIVFISQSPIPNRLIHLPLVGTEFSFTIKERLFCIHGTHYRNNVVLTIAVYIINPKKFVFILNKAIDIKKKDKEKKRIMEPKQYKKLITNEKYATHRQQKKKGIYFFFAVFPLQTTDTILKHQKKRQHIQRSIFSAFAGENIEK</sequence>
<dbReference type="OrthoDB" id="124041at2759"/>
<dbReference type="GO" id="GO:0033204">
    <property type="term" value="F:ribonuclease P RNA binding"/>
    <property type="evidence" value="ECO:0007669"/>
    <property type="project" value="InterPro"/>
</dbReference>
<feature type="compositionally biased region" description="Basic and acidic residues" evidence="1">
    <location>
        <begin position="15"/>
        <end position="30"/>
    </location>
</feature>
<evidence type="ECO:0000313" key="2">
    <source>
        <dbReference type="EMBL" id="ETO04795.1"/>
    </source>
</evidence>
<dbReference type="InterPro" id="IPR016848">
    <property type="entry name" value="RNase_P/MRP_Rpp29-subunit"/>
</dbReference>
<dbReference type="PANTHER" id="PTHR13348">
    <property type="entry name" value="RIBONUCLEASE P SUBUNIT P29"/>
    <property type="match status" value="1"/>
</dbReference>
<proteinExistence type="predicted"/>
<dbReference type="InterPro" id="IPR023534">
    <property type="entry name" value="Rof/RNase_P-like"/>
</dbReference>
<keyword evidence="3" id="KW-1185">Reference proteome</keyword>
<dbReference type="GO" id="GO:0006364">
    <property type="term" value="P:rRNA processing"/>
    <property type="evidence" value="ECO:0007669"/>
    <property type="project" value="TreeGrafter"/>
</dbReference>